<evidence type="ECO:0000256" key="2">
    <source>
        <dbReference type="ARBA" id="ARBA00022771"/>
    </source>
</evidence>
<keyword evidence="4 6" id="KW-0175">Coiled coil</keyword>
<keyword evidence="1" id="KW-0479">Metal-binding</keyword>
<dbReference type="InterPro" id="IPR004012">
    <property type="entry name" value="Run_dom"/>
</dbReference>
<dbReference type="Gene3D" id="1.20.58.900">
    <property type="match status" value="1"/>
</dbReference>
<dbReference type="GO" id="GO:0008270">
    <property type="term" value="F:zinc ion binding"/>
    <property type="evidence" value="ECO:0007669"/>
    <property type="project" value="UniProtKB-KW"/>
</dbReference>
<dbReference type="PROSITE" id="PS50826">
    <property type="entry name" value="RUN"/>
    <property type="match status" value="1"/>
</dbReference>
<organism evidence="9 10">
    <name type="scientific">Eptatretus burgeri</name>
    <name type="common">Inshore hagfish</name>
    <dbReference type="NCBI Taxonomy" id="7764"/>
    <lineage>
        <taxon>Eukaryota</taxon>
        <taxon>Metazoa</taxon>
        <taxon>Chordata</taxon>
        <taxon>Craniata</taxon>
        <taxon>Vertebrata</taxon>
        <taxon>Cyclostomata</taxon>
        <taxon>Myxini</taxon>
        <taxon>Myxiniformes</taxon>
        <taxon>Myxinidae</taxon>
        <taxon>Eptatretinae</taxon>
        <taxon>Eptatretus</taxon>
    </lineage>
</organism>
<evidence type="ECO:0000259" key="8">
    <source>
        <dbReference type="PROSITE" id="PS50826"/>
    </source>
</evidence>
<dbReference type="InterPro" id="IPR017455">
    <property type="entry name" value="Znf_FYVE-rel"/>
</dbReference>
<accession>A0A8C4QYI0</accession>
<evidence type="ECO:0000313" key="9">
    <source>
        <dbReference type="Ensembl" id="ENSEBUP00000021479.1"/>
    </source>
</evidence>
<evidence type="ECO:0000256" key="3">
    <source>
        <dbReference type="ARBA" id="ARBA00022833"/>
    </source>
</evidence>
<feature type="domain" description="RUN" evidence="8">
    <location>
        <begin position="34"/>
        <end position="166"/>
    </location>
</feature>
<keyword evidence="3" id="KW-0862">Zinc</keyword>
<dbReference type="InterPro" id="IPR047335">
    <property type="entry name" value="RUFY1-3"/>
</dbReference>
<evidence type="ECO:0000259" key="7">
    <source>
        <dbReference type="PROSITE" id="PS50178"/>
    </source>
</evidence>
<dbReference type="InterPro" id="IPR037213">
    <property type="entry name" value="Run_dom_sf"/>
</dbReference>
<dbReference type="Proteomes" id="UP000694388">
    <property type="component" value="Unplaced"/>
</dbReference>
<dbReference type="AlphaFoldDB" id="A0A8C4QYI0"/>
<dbReference type="InterPro" id="IPR011011">
    <property type="entry name" value="Znf_FYVE_PHD"/>
</dbReference>
<keyword evidence="2 5" id="KW-0863">Zinc-finger</keyword>
<feature type="coiled-coil region" evidence="6">
    <location>
        <begin position="254"/>
        <end position="281"/>
    </location>
</feature>
<evidence type="ECO:0000256" key="4">
    <source>
        <dbReference type="ARBA" id="ARBA00023054"/>
    </source>
</evidence>
<dbReference type="Pfam" id="PF02759">
    <property type="entry name" value="RUN"/>
    <property type="match status" value="1"/>
</dbReference>
<evidence type="ECO:0000256" key="5">
    <source>
        <dbReference type="PROSITE-ProRule" id="PRU00091"/>
    </source>
</evidence>
<protein>
    <submittedName>
        <fullName evidence="9">RUN and FYVE domain containing 2</fullName>
    </submittedName>
</protein>
<dbReference type="Pfam" id="PF01363">
    <property type="entry name" value="FYVE"/>
    <property type="match status" value="1"/>
</dbReference>
<dbReference type="PROSITE" id="PS50178">
    <property type="entry name" value="ZF_FYVE"/>
    <property type="match status" value="1"/>
</dbReference>
<evidence type="ECO:0000256" key="1">
    <source>
        <dbReference type="ARBA" id="ARBA00022723"/>
    </source>
</evidence>
<evidence type="ECO:0000256" key="6">
    <source>
        <dbReference type="SAM" id="Coils"/>
    </source>
</evidence>
<dbReference type="PANTHER" id="PTHR45956">
    <property type="entry name" value="RUN AND FYVE DOMAIN-CONTAINING PROTEIN 2-LIKE PROTEIN"/>
    <property type="match status" value="1"/>
</dbReference>
<dbReference type="Ensembl" id="ENSEBUT00000022056.1">
    <property type="protein sequence ID" value="ENSEBUP00000021479.1"/>
    <property type="gene ID" value="ENSEBUG00000013228.1"/>
</dbReference>
<evidence type="ECO:0000313" key="10">
    <source>
        <dbReference type="Proteomes" id="UP000694388"/>
    </source>
</evidence>
<dbReference type="SUPFAM" id="SSF140741">
    <property type="entry name" value="RUN domain-like"/>
    <property type="match status" value="1"/>
</dbReference>
<dbReference type="GeneTree" id="ENSGT00940000155595"/>
<dbReference type="InterPro" id="IPR013083">
    <property type="entry name" value="Znf_RING/FYVE/PHD"/>
</dbReference>
<keyword evidence="10" id="KW-1185">Reference proteome</keyword>
<dbReference type="FunFam" id="1.20.58.900:FF:000001">
    <property type="entry name" value="RUN and FYVE domain containing 2"/>
    <property type="match status" value="1"/>
</dbReference>
<feature type="domain" description="FYVE-type" evidence="7">
    <location>
        <begin position="581"/>
        <end position="665"/>
    </location>
</feature>
<dbReference type="PANTHER" id="PTHR45956:SF6">
    <property type="entry name" value="RUN DOMAIN-CONTAINING PROTEIN"/>
    <property type="match status" value="1"/>
</dbReference>
<feature type="coiled-coil region" evidence="6">
    <location>
        <begin position="367"/>
        <end position="576"/>
    </location>
</feature>
<dbReference type="InterPro" id="IPR000306">
    <property type="entry name" value="Znf_FYVE"/>
</dbReference>
<reference evidence="9" key="1">
    <citation type="submission" date="2025-08" db="UniProtKB">
        <authorList>
            <consortium name="Ensembl"/>
        </authorList>
    </citation>
    <scope>IDENTIFICATION</scope>
</reference>
<name>A0A8C4QYI0_EPTBU</name>
<dbReference type="GO" id="GO:0005737">
    <property type="term" value="C:cytoplasm"/>
    <property type="evidence" value="ECO:0007669"/>
    <property type="project" value="TreeGrafter"/>
</dbReference>
<proteinExistence type="predicted"/>
<dbReference type="SUPFAM" id="SSF57903">
    <property type="entry name" value="FYVE/PHD zinc finger"/>
    <property type="match status" value="1"/>
</dbReference>
<dbReference type="Gene3D" id="3.30.40.10">
    <property type="entry name" value="Zinc/RING finger domain, C3HC4 (zinc finger)"/>
    <property type="match status" value="1"/>
</dbReference>
<sequence length="673" mass="77079">MDTLMVERINLMNMAKMSVKGLIESALSFGRTLDSDYAPLHQFFVVLEYCLKHGLKGKKSFLGQSKSFWGPLELVEKICPEAAEMTSSVRELPGLKTPAGKGRAWLRLALMRKTLADFLKELISHKELLSEFYEPHALLIEEEGAVVVGLLIGLNVIDANLCMKGEDLDAQTLLKKRQKSELCPLSKLVWNPLLYIPTLLTTPTRTTSFWTLTFSRKKLGVIDYALYMKDDKSELGSGSMTAILDQKNYLEELNKSLSVTLSNLQSKVDALEKTNSKLGVELAATRVQVSSLEEENAKLCSDSADIVETTRRQIEASKLDVDTELQTYKESRQGLDELYSEARLQLREESQMRLDVEKELELQISMKQEMEMAMRLLEQDVHEKQDVLVSLRHQLQEVKEINLDLVHDLQGLDAQLKQKNELVTALEEKNTKLDASLHDYEQRLNDIEKERTSALNDGTKLRQECGEKIDCLQKRLDESDRQKVQLETDIRIEREWRQALQQELQKDRQQINALQAELRAMDTLRQELAGMREEAQKLRSVNLEQELTNRELGGKLSESKLKMEDIKEVNKALQGQVWLKDREATNCKLCEKEFSIARRKVRAQRFFTTPSTGRQTWSLTTFYFAQHHCRNCGEIFCSTCSDNELPLPSAPKPVRVCDLCHELLLQRYSSGTN</sequence>
<reference evidence="9" key="2">
    <citation type="submission" date="2025-09" db="UniProtKB">
        <authorList>
            <consortium name="Ensembl"/>
        </authorList>
    </citation>
    <scope>IDENTIFICATION</scope>
</reference>
<dbReference type="SMART" id="SM00593">
    <property type="entry name" value="RUN"/>
    <property type="match status" value="1"/>
</dbReference>
<dbReference type="SMART" id="SM00064">
    <property type="entry name" value="FYVE"/>
    <property type="match status" value="1"/>
</dbReference>